<feature type="region of interest" description="Disordered" evidence="7">
    <location>
        <begin position="47"/>
        <end position="67"/>
    </location>
</feature>
<feature type="compositionally biased region" description="Pro residues" evidence="7">
    <location>
        <begin position="236"/>
        <end position="250"/>
    </location>
</feature>
<dbReference type="InterPro" id="IPR041373">
    <property type="entry name" value="RT_RNaseH"/>
</dbReference>
<keyword evidence="2" id="KW-0548">Nucleotidyltransferase</keyword>
<evidence type="ECO:0000256" key="4">
    <source>
        <dbReference type="ARBA" id="ARBA00022759"/>
    </source>
</evidence>
<dbReference type="EMBL" id="JABCRI010000004">
    <property type="protein sequence ID" value="KAF8407600.1"/>
    <property type="molecule type" value="Genomic_DNA"/>
</dbReference>
<dbReference type="SUPFAM" id="SSF56672">
    <property type="entry name" value="DNA/RNA polymerases"/>
    <property type="match status" value="1"/>
</dbReference>
<proteinExistence type="predicted"/>
<dbReference type="GO" id="GO:0003964">
    <property type="term" value="F:RNA-directed DNA polymerase activity"/>
    <property type="evidence" value="ECO:0007669"/>
    <property type="project" value="UniProtKB-KW"/>
</dbReference>
<dbReference type="GO" id="GO:0004519">
    <property type="term" value="F:endonuclease activity"/>
    <property type="evidence" value="ECO:0007669"/>
    <property type="project" value="UniProtKB-KW"/>
</dbReference>
<evidence type="ECO:0000256" key="3">
    <source>
        <dbReference type="ARBA" id="ARBA00022722"/>
    </source>
</evidence>
<dbReference type="Gene3D" id="2.40.70.10">
    <property type="entry name" value="Acid Proteases"/>
    <property type="match status" value="1"/>
</dbReference>
<feature type="domain" description="Retrotransposon gag" evidence="8">
    <location>
        <begin position="112"/>
        <end position="199"/>
    </location>
</feature>
<keyword evidence="1" id="KW-0808">Transferase</keyword>
<evidence type="ECO:0000256" key="2">
    <source>
        <dbReference type="ARBA" id="ARBA00022695"/>
    </source>
</evidence>
<keyword evidence="6" id="KW-0695">RNA-directed DNA polymerase</keyword>
<evidence type="ECO:0000259" key="9">
    <source>
        <dbReference type="Pfam" id="PF17917"/>
    </source>
</evidence>
<dbReference type="OrthoDB" id="2013610at2759"/>
<keyword evidence="5" id="KW-0378">Hydrolase</keyword>
<gene>
    <name evidence="10" type="ORF">HHK36_006734</name>
</gene>
<dbReference type="Pfam" id="PF03732">
    <property type="entry name" value="Retrotrans_gag"/>
    <property type="match status" value="1"/>
</dbReference>
<keyword evidence="11" id="KW-1185">Reference proteome</keyword>
<keyword evidence="3" id="KW-0540">Nuclease</keyword>
<dbReference type="InterPro" id="IPR021109">
    <property type="entry name" value="Peptidase_aspartic_dom_sf"/>
</dbReference>
<evidence type="ECO:0000259" key="8">
    <source>
        <dbReference type="Pfam" id="PF03732"/>
    </source>
</evidence>
<evidence type="ECO:0000313" key="10">
    <source>
        <dbReference type="EMBL" id="KAF8407600.1"/>
    </source>
</evidence>
<organism evidence="10 11">
    <name type="scientific">Tetracentron sinense</name>
    <name type="common">Spur-leaf</name>
    <dbReference type="NCBI Taxonomy" id="13715"/>
    <lineage>
        <taxon>Eukaryota</taxon>
        <taxon>Viridiplantae</taxon>
        <taxon>Streptophyta</taxon>
        <taxon>Embryophyta</taxon>
        <taxon>Tracheophyta</taxon>
        <taxon>Spermatophyta</taxon>
        <taxon>Magnoliopsida</taxon>
        <taxon>Trochodendrales</taxon>
        <taxon>Trochodendraceae</taxon>
        <taxon>Tetracentron</taxon>
    </lineage>
</organism>
<dbReference type="InterPro" id="IPR006912">
    <property type="entry name" value="Harbinger_derived_prot"/>
</dbReference>
<sequence>MPKHKMEDRVTNLERDMGELKIAMREIQESMEALLAQNELVRNQYRHHRRDQDDSEGSNSSNFNTGRSVQGRYARIDFPKFAGSDPTELVHRVEQFFKFQNTPEEDKTLLESFHLEGEANQWFQWYERIHPAMTWVTFVRALFVRFGPSDYEDFDEALSKLRQTGTIREYQMQFEKLENRVEGWPEKALVGCFIAGLKEDIRADIKLFRPATMLATVGLARMQEDRLQKLRCSPKPFVPRVPGSPPPNPTISPRGGPPVRRLNWAEMQARREKGLYYNCDDRFEPGHKCKTQQIFLLAADEEAEAILEEEIEAEKEEVPKISIHALSGLLSHQTMRVTGYIKRQKVSILLDSGSTHNFISGGLAQQLKLPIHRSPSFNVLVANGSNLECSGCCNDIKIDIQGRSFALSTYEKEMMAIIQAVTKWRPYLVGRQFQILTDHKSLKFFLDQRVATLEQQKWVSKLVGYDYEIVYRSGRENVVADALSRRQEDGQSFMISIPQFDIWVDIQKEATDSEEIQDMIQRKSVDPTVLPRNAAGTLGLSPFQKVTTAMRMLAYGVAVDAVNDYVRIDESTSIENLRRFVRAMVEVFGEKYLTSPNNDDISRLLAQDEARGFLGILGSIDCMHWKWKNCPVVWKGQYERRGHHYPSIILKAVASYDLYMACFLWIIGIPQ</sequence>
<comment type="caution">
    <text evidence="10">The sequence shown here is derived from an EMBL/GenBank/DDBJ whole genome shotgun (WGS) entry which is preliminary data.</text>
</comment>
<dbReference type="InterPro" id="IPR043502">
    <property type="entry name" value="DNA/RNA_pol_sf"/>
</dbReference>
<evidence type="ECO:0000256" key="7">
    <source>
        <dbReference type="SAM" id="MobiDB-lite"/>
    </source>
</evidence>
<evidence type="ECO:0000256" key="1">
    <source>
        <dbReference type="ARBA" id="ARBA00022679"/>
    </source>
</evidence>
<dbReference type="Pfam" id="PF17917">
    <property type="entry name" value="RT_RNaseH"/>
    <property type="match status" value="1"/>
</dbReference>
<reference evidence="10 11" key="1">
    <citation type="submission" date="2020-04" db="EMBL/GenBank/DDBJ databases">
        <title>Plant Genome Project.</title>
        <authorList>
            <person name="Zhang R.-G."/>
        </authorList>
    </citation>
    <scope>NUCLEOTIDE SEQUENCE [LARGE SCALE GENOMIC DNA]</scope>
    <source>
        <strain evidence="10">YNK0</strain>
        <tissue evidence="10">Leaf</tissue>
    </source>
</reference>
<dbReference type="Proteomes" id="UP000655225">
    <property type="component" value="Unassembled WGS sequence"/>
</dbReference>
<evidence type="ECO:0000313" key="11">
    <source>
        <dbReference type="Proteomes" id="UP000655225"/>
    </source>
</evidence>
<name>A0A834ZHP0_TETSI</name>
<dbReference type="PANTHER" id="PTHR47150">
    <property type="entry name" value="OS12G0169200 PROTEIN"/>
    <property type="match status" value="1"/>
</dbReference>
<feature type="compositionally biased region" description="Polar residues" evidence="7">
    <location>
        <begin position="57"/>
        <end position="67"/>
    </location>
</feature>
<dbReference type="Pfam" id="PF04827">
    <property type="entry name" value="Plant_tran"/>
    <property type="match status" value="1"/>
</dbReference>
<dbReference type="InterPro" id="IPR005162">
    <property type="entry name" value="Retrotrans_gag_dom"/>
</dbReference>
<dbReference type="SUPFAM" id="SSF50630">
    <property type="entry name" value="Acid proteases"/>
    <property type="match status" value="1"/>
</dbReference>
<dbReference type="CDD" id="cd09274">
    <property type="entry name" value="RNase_HI_RT_Ty3"/>
    <property type="match status" value="1"/>
</dbReference>
<dbReference type="PANTHER" id="PTHR47150:SF6">
    <property type="entry name" value="OS01G0872900 PROTEIN"/>
    <property type="match status" value="1"/>
</dbReference>
<feature type="region of interest" description="Disordered" evidence="7">
    <location>
        <begin position="236"/>
        <end position="258"/>
    </location>
</feature>
<evidence type="ECO:0000256" key="5">
    <source>
        <dbReference type="ARBA" id="ARBA00022801"/>
    </source>
</evidence>
<accession>A0A834ZHP0</accession>
<keyword evidence="4" id="KW-0255">Endonuclease</keyword>
<dbReference type="GO" id="GO:0016787">
    <property type="term" value="F:hydrolase activity"/>
    <property type="evidence" value="ECO:0007669"/>
    <property type="project" value="UniProtKB-KW"/>
</dbReference>
<dbReference type="AlphaFoldDB" id="A0A834ZHP0"/>
<feature type="domain" description="Reverse transcriptase RNase H-like" evidence="9">
    <location>
        <begin position="407"/>
        <end position="465"/>
    </location>
</feature>
<dbReference type="CDD" id="cd00303">
    <property type="entry name" value="retropepsin_like"/>
    <property type="match status" value="1"/>
</dbReference>
<dbReference type="OMA" id="WIQKCER"/>
<protein>
    <submittedName>
        <fullName evidence="10">Uncharacterized protein</fullName>
    </submittedName>
</protein>
<evidence type="ECO:0000256" key="6">
    <source>
        <dbReference type="ARBA" id="ARBA00022918"/>
    </source>
</evidence>